<gene>
    <name evidence="1" type="ORF">pdam_00018075</name>
</gene>
<evidence type="ECO:0000313" key="1">
    <source>
        <dbReference type="EMBL" id="RMX61320.1"/>
    </source>
</evidence>
<sequence>MRNFITWLRNKAARATILLEIRTNNGIWSLRPYWLEQETNYRVCIGMFIDLEGAITNFVSIHTLRDSGSVDIRRKLRKCLTLDCVRNKDRMAVESIVHLTRPAVLYVLEEVMFVVLHRSARKVSLLEIKSNQVKRPLYAKDSSPLNVELKARVIELRLHQPIDVEVPEGTFNDAIDLCFINERASSLIRFNDLEGKVIFKPGSLKYRADPLSQLACFILPLDGTGSVLRKRLNTHLQN</sequence>
<keyword evidence="2" id="KW-1185">Reference proteome</keyword>
<dbReference type="EMBL" id="RCHS01000050">
    <property type="protein sequence ID" value="RMX61320.1"/>
    <property type="molecule type" value="Genomic_DNA"/>
</dbReference>
<dbReference type="AlphaFoldDB" id="A0A3M6V619"/>
<name>A0A3M6V619_POCDA</name>
<comment type="caution">
    <text evidence="1">The sequence shown here is derived from an EMBL/GenBank/DDBJ whole genome shotgun (WGS) entry which is preliminary data.</text>
</comment>
<dbReference type="OrthoDB" id="5981398at2759"/>
<proteinExistence type="predicted"/>
<reference evidence="1 2" key="1">
    <citation type="journal article" date="2018" name="Sci. Rep.">
        <title>Comparative analysis of the Pocillopora damicornis genome highlights role of immune system in coral evolution.</title>
        <authorList>
            <person name="Cunning R."/>
            <person name="Bay R.A."/>
            <person name="Gillette P."/>
            <person name="Baker A.C."/>
            <person name="Traylor-Knowles N."/>
        </authorList>
    </citation>
    <scope>NUCLEOTIDE SEQUENCE [LARGE SCALE GENOMIC DNA]</scope>
    <source>
        <strain evidence="1">RSMAS</strain>
        <tissue evidence="1">Whole animal</tissue>
    </source>
</reference>
<protein>
    <submittedName>
        <fullName evidence="1">Uncharacterized protein</fullName>
    </submittedName>
</protein>
<evidence type="ECO:0000313" key="2">
    <source>
        <dbReference type="Proteomes" id="UP000275408"/>
    </source>
</evidence>
<accession>A0A3M6V619</accession>
<organism evidence="1 2">
    <name type="scientific">Pocillopora damicornis</name>
    <name type="common">Cauliflower coral</name>
    <name type="synonym">Millepora damicornis</name>
    <dbReference type="NCBI Taxonomy" id="46731"/>
    <lineage>
        <taxon>Eukaryota</taxon>
        <taxon>Metazoa</taxon>
        <taxon>Cnidaria</taxon>
        <taxon>Anthozoa</taxon>
        <taxon>Hexacorallia</taxon>
        <taxon>Scleractinia</taxon>
        <taxon>Astrocoeniina</taxon>
        <taxon>Pocilloporidae</taxon>
        <taxon>Pocillopora</taxon>
    </lineage>
</organism>
<dbReference type="Proteomes" id="UP000275408">
    <property type="component" value="Unassembled WGS sequence"/>
</dbReference>